<dbReference type="AlphaFoldDB" id="A0A4V3YZL7"/>
<evidence type="ECO:0000313" key="1">
    <source>
        <dbReference type="EMBL" id="THJ43622.1"/>
    </source>
</evidence>
<reference evidence="1 2" key="1">
    <citation type="submission" date="2019-04" db="EMBL/GenBank/DDBJ databases">
        <title>Comparative genomics of Aeromonas veronii strains pathogenic to fish.</title>
        <authorList>
            <person name="Cascarano M.C."/>
            <person name="Smyrli M."/>
            <person name="Katharios P."/>
        </authorList>
    </citation>
    <scope>NUCLEOTIDE SEQUENCE [LARGE SCALE GENOMIC DNA]</scope>
    <source>
        <strain evidence="1 2">XU1</strain>
    </source>
</reference>
<evidence type="ECO:0000313" key="2">
    <source>
        <dbReference type="Proteomes" id="UP000309618"/>
    </source>
</evidence>
<comment type="caution">
    <text evidence="1">The sequence shown here is derived from an EMBL/GenBank/DDBJ whole genome shotgun (WGS) entry which is preliminary data.</text>
</comment>
<dbReference type="RefSeq" id="WP_136502061.1">
    <property type="nucleotide sequence ID" value="NZ_SSUX01000011.1"/>
</dbReference>
<gene>
    <name evidence="1" type="ORF">E8Q35_15050</name>
</gene>
<protein>
    <submittedName>
        <fullName evidence="1">Uncharacterized protein</fullName>
    </submittedName>
</protein>
<dbReference type="Proteomes" id="UP000309618">
    <property type="component" value="Unassembled WGS sequence"/>
</dbReference>
<proteinExistence type="predicted"/>
<sequence length="377" mass="42044">MYQKRAIADADVPRFNVSDDALRKSIIEHIENNKSLDSIPEGVTPSRMLSLSLQDLHLPIHNQIADDDYVHHSHKIQKELLPVLRKLRGGRLDLTNTETVEHLGYRDSGIVHPQESVVESIAISLASNSAVRKNIAARQGEVIGLLEKYMIEENWSTNDLCYQSRRDELLIHNDPLQTIYELLQLAPEPLLRDNTPLSELLVTLHRNEEPRISSLGNAEDSFRFPHSFCLSGVNLLNGNINWAVRHFNDHVGKAHSSTFGDAFLTGLSKLSDAGVVDWYVEHIQLAAKVGMIANTTLVTVTPGILAKVNNLDVLTDVQCPGVSFFTLGDILLSTHINIYQCIMSGELERRVACEIDAQHDSTMTNAAMVTPRKGLRL</sequence>
<organism evidence="1 2">
    <name type="scientific">Aeromonas veronii</name>
    <dbReference type="NCBI Taxonomy" id="654"/>
    <lineage>
        <taxon>Bacteria</taxon>
        <taxon>Pseudomonadati</taxon>
        <taxon>Pseudomonadota</taxon>
        <taxon>Gammaproteobacteria</taxon>
        <taxon>Aeromonadales</taxon>
        <taxon>Aeromonadaceae</taxon>
        <taxon>Aeromonas</taxon>
    </lineage>
</organism>
<accession>A0A4V3YZL7</accession>
<name>A0A4V3YZL7_AERVE</name>
<dbReference type="EMBL" id="SSUX01000011">
    <property type="protein sequence ID" value="THJ43622.1"/>
    <property type="molecule type" value="Genomic_DNA"/>
</dbReference>